<keyword evidence="3" id="KW-1185">Reference proteome</keyword>
<gene>
    <name evidence="2" type="ORF">PDIGIT_LOCUS14787</name>
</gene>
<dbReference type="AlphaFoldDB" id="A0A9W4URC2"/>
<feature type="compositionally biased region" description="Low complexity" evidence="1">
    <location>
        <begin position="162"/>
        <end position="173"/>
    </location>
</feature>
<name>A0A9W4URC2_9PLEO</name>
<evidence type="ECO:0000313" key="2">
    <source>
        <dbReference type="EMBL" id="CAI6341588.1"/>
    </source>
</evidence>
<evidence type="ECO:0000256" key="1">
    <source>
        <dbReference type="SAM" id="MobiDB-lite"/>
    </source>
</evidence>
<reference evidence="2" key="1">
    <citation type="submission" date="2023-01" db="EMBL/GenBank/DDBJ databases">
        <authorList>
            <person name="Van Ghelder C."/>
            <person name="Rancurel C."/>
        </authorList>
    </citation>
    <scope>NUCLEOTIDE SEQUENCE</scope>
    <source>
        <strain evidence="2">CNCM I-4278</strain>
    </source>
</reference>
<protein>
    <submittedName>
        <fullName evidence="2">Uncharacterized protein</fullName>
    </submittedName>
</protein>
<evidence type="ECO:0000313" key="3">
    <source>
        <dbReference type="Proteomes" id="UP001152607"/>
    </source>
</evidence>
<sequence>MGCLVRNQTPTSSRQRQHPACDWINGNHGMDHWDLYTRGISQPVEDSIVCRTNNEESQPQTLTAVNIEHVCYLRNSSVPHHDMTIHPSAVCALHPPWHLRSLLICPTGGAFALLCFFCPCRCKQDVVAGSSPFLLLSPFPSSTSHHCVGFMMNYKTPISPSAHDAPAPAHSHSMSLGTGHNPALRRIHIS</sequence>
<accession>A0A9W4URC2</accession>
<feature type="region of interest" description="Disordered" evidence="1">
    <location>
        <begin position="162"/>
        <end position="181"/>
    </location>
</feature>
<dbReference type="EMBL" id="CAOQHR010000012">
    <property type="protein sequence ID" value="CAI6341588.1"/>
    <property type="molecule type" value="Genomic_DNA"/>
</dbReference>
<dbReference type="Proteomes" id="UP001152607">
    <property type="component" value="Unassembled WGS sequence"/>
</dbReference>
<organism evidence="2 3">
    <name type="scientific">Periconia digitata</name>
    <dbReference type="NCBI Taxonomy" id="1303443"/>
    <lineage>
        <taxon>Eukaryota</taxon>
        <taxon>Fungi</taxon>
        <taxon>Dikarya</taxon>
        <taxon>Ascomycota</taxon>
        <taxon>Pezizomycotina</taxon>
        <taxon>Dothideomycetes</taxon>
        <taxon>Pleosporomycetidae</taxon>
        <taxon>Pleosporales</taxon>
        <taxon>Massarineae</taxon>
        <taxon>Periconiaceae</taxon>
        <taxon>Periconia</taxon>
    </lineage>
</organism>
<proteinExistence type="predicted"/>
<comment type="caution">
    <text evidence="2">The sequence shown here is derived from an EMBL/GenBank/DDBJ whole genome shotgun (WGS) entry which is preliminary data.</text>
</comment>